<keyword evidence="2" id="KW-1185">Reference proteome</keyword>
<evidence type="ECO:0000313" key="2">
    <source>
        <dbReference type="Proteomes" id="UP001149165"/>
    </source>
</evidence>
<comment type="caution">
    <text evidence="1">The sequence shown here is derived from an EMBL/GenBank/DDBJ whole genome shotgun (WGS) entry which is preliminary data.</text>
</comment>
<reference evidence="1" key="1">
    <citation type="submission" date="2022-11" db="EMBL/GenBank/DDBJ databases">
        <authorList>
            <person name="Petersen C."/>
        </authorList>
    </citation>
    <scope>NUCLEOTIDE SEQUENCE</scope>
    <source>
        <strain evidence="1">IBT 30069</strain>
    </source>
</reference>
<protein>
    <submittedName>
        <fullName evidence="1">Uncharacterized protein</fullName>
    </submittedName>
</protein>
<evidence type="ECO:0000313" key="1">
    <source>
        <dbReference type="EMBL" id="KAJ5115671.1"/>
    </source>
</evidence>
<reference evidence="1" key="2">
    <citation type="journal article" date="2023" name="IMA Fungus">
        <title>Comparative genomic study of the Penicillium genus elucidates a diverse pangenome and 15 lateral gene transfer events.</title>
        <authorList>
            <person name="Petersen C."/>
            <person name="Sorensen T."/>
            <person name="Nielsen M.R."/>
            <person name="Sondergaard T.E."/>
            <person name="Sorensen J.L."/>
            <person name="Fitzpatrick D.A."/>
            <person name="Frisvad J.C."/>
            <person name="Nielsen K.L."/>
        </authorList>
    </citation>
    <scope>NUCLEOTIDE SEQUENCE</scope>
    <source>
        <strain evidence="1">IBT 30069</strain>
    </source>
</reference>
<dbReference type="Proteomes" id="UP001149165">
    <property type="component" value="Unassembled WGS sequence"/>
</dbReference>
<accession>A0A9W9GBS7</accession>
<name>A0A9W9GBS7_9EURO</name>
<proteinExistence type="predicted"/>
<dbReference type="AlphaFoldDB" id="A0A9W9GBS7"/>
<organism evidence="1 2">
    <name type="scientific">Penicillium angulare</name>
    <dbReference type="NCBI Taxonomy" id="116970"/>
    <lineage>
        <taxon>Eukaryota</taxon>
        <taxon>Fungi</taxon>
        <taxon>Dikarya</taxon>
        <taxon>Ascomycota</taxon>
        <taxon>Pezizomycotina</taxon>
        <taxon>Eurotiomycetes</taxon>
        <taxon>Eurotiomycetidae</taxon>
        <taxon>Eurotiales</taxon>
        <taxon>Aspergillaceae</taxon>
        <taxon>Penicillium</taxon>
    </lineage>
</organism>
<dbReference type="OrthoDB" id="5327951at2759"/>
<dbReference type="EMBL" id="JAPQKH010000001">
    <property type="protein sequence ID" value="KAJ5115671.1"/>
    <property type="molecule type" value="Genomic_DNA"/>
</dbReference>
<sequence>MKYRTLVFLVFFIALVAVPFHRYRTSILNASPLIMTTLTSEKDRLHKVADLMLEIYEELAKMRYIQPAGIQHGPHNITHLESAYDELDLDPSVKYLYSILPYIDTIAAGQDSFTQIGEFADFRDIEQAEQGRDPFYGDPSEPNFEDEDGPYIKPWVTPLTSLGNHGSVLLYDTRRHVIWIIDQESWDTTDPALEGYPTKEPTSLNQNSFEHIPYRAAESVLRDILGWYRSLHWIPGGGEGTGLEWDIYTLPLEKLYRENGWPHSFDGDSFEVAQMRSYCVHRIMDDEDENVEGEDLALLELKCLQRELGYARNEVDYLKTQIQTEDALEDLEVLKKRLSVSEQRVSVYQRAVGAAEAEAT</sequence>
<gene>
    <name evidence="1" type="ORF">N7456_000019</name>
</gene>